<keyword evidence="2" id="KW-0597">Phosphoprotein</keyword>
<dbReference type="InterPro" id="IPR036095">
    <property type="entry name" value="PTS_EIIB-like_sf"/>
</dbReference>
<dbReference type="RefSeq" id="WP_002302388.1">
    <property type="nucleotide sequence ID" value="NZ_JH808518.1"/>
</dbReference>
<dbReference type="PANTHER" id="PTHR34581">
    <property type="entry name" value="PTS SYSTEM N,N'-DIACETYLCHITOBIOSE-SPECIFIC EIIB COMPONENT"/>
    <property type="match status" value="1"/>
</dbReference>
<dbReference type="InterPro" id="IPR003501">
    <property type="entry name" value="PTS_EIIB_2/3"/>
</dbReference>
<dbReference type="GO" id="GO:0016301">
    <property type="term" value="F:kinase activity"/>
    <property type="evidence" value="ECO:0007669"/>
    <property type="project" value="UniProtKB-KW"/>
</dbReference>
<evidence type="ECO:0000256" key="2">
    <source>
        <dbReference type="ARBA" id="ARBA00022553"/>
    </source>
</evidence>
<dbReference type="SUPFAM" id="SSF52794">
    <property type="entry name" value="PTS system IIB component-like"/>
    <property type="match status" value="1"/>
</dbReference>
<dbReference type="AlphaFoldDB" id="A0AAV3GZA8"/>
<evidence type="ECO:0000313" key="9">
    <source>
        <dbReference type="EMBL" id="EJX55435.1"/>
    </source>
</evidence>
<protein>
    <submittedName>
        <fullName evidence="9">PTS system, Lactose/Cellobiose specific IIB subunit</fullName>
    </submittedName>
</protein>
<feature type="domain" description="PTS EIIB type-3" evidence="8">
    <location>
        <begin position="2"/>
        <end position="104"/>
    </location>
</feature>
<dbReference type="PANTHER" id="PTHR34581:SF2">
    <property type="entry name" value="PTS SYSTEM N,N'-DIACETYLCHITOBIOSE-SPECIFIC EIIB COMPONENT"/>
    <property type="match status" value="1"/>
</dbReference>
<keyword evidence="3" id="KW-0762">Sugar transport</keyword>
<evidence type="ECO:0000259" key="8">
    <source>
        <dbReference type="PROSITE" id="PS51100"/>
    </source>
</evidence>
<accession>A0AAV3GZA8</accession>
<dbReference type="GO" id="GO:0009401">
    <property type="term" value="P:phosphoenolpyruvate-dependent sugar phosphotransferase system"/>
    <property type="evidence" value="ECO:0007669"/>
    <property type="project" value="UniProtKB-KW"/>
</dbReference>
<keyword evidence="4" id="KW-0808">Transferase</keyword>
<proteinExistence type="predicted"/>
<dbReference type="GO" id="GO:0008982">
    <property type="term" value="F:protein-N(PI)-phosphohistidine-sugar phosphotransferase activity"/>
    <property type="evidence" value="ECO:0007669"/>
    <property type="project" value="InterPro"/>
</dbReference>
<evidence type="ECO:0000256" key="5">
    <source>
        <dbReference type="ARBA" id="ARBA00022683"/>
    </source>
</evidence>
<sequence>MHKDLLIICETGISASLLVSKMLETIRAKNLSYEIDYATIRNVEEKLNYKDYDVLLLTPQVARSEEKVKEIIKKEKCTAQIVYIKQEDFRYMNIENIIASIEED</sequence>
<dbReference type="Proteomes" id="UP000006402">
    <property type="component" value="Unassembled WGS sequence"/>
</dbReference>
<dbReference type="Gene3D" id="3.40.50.2300">
    <property type="match status" value="1"/>
</dbReference>
<evidence type="ECO:0000256" key="3">
    <source>
        <dbReference type="ARBA" id="ARBA00022597"/>
    </source>
</evidence>
<evidence type="ECO:0000256" key="4">
    <source>
        <dbReference type="ARBA" id="ARBA00022679"/>
    </source>
</evidence>
<organism evidence="9 10">
    <name type="scientific">Enterococcus faecium R496</name>
    <dbReference type="NCBI Taxonomy" id="1134836"/>
    <lineage>
        <taxon>Bacteria</taxon>
        <taxon>Bacillati</taxon>
        <taxon>Bacillota</taxon>
        <taxon>Bacilli</taxon>
        <taxon>Lactobacillales</taxon>
        <taxon>Enterococcaceae</taxon>
        <taxon>Enterococcus</taxon>
    </lineage>
</organism>
<evidence type="ECO:0000256" key="6">
    <source>
        <dbReference type="ARBA" id="ARBA00022777"/>
    </source>
</evidence>
<keyword evidence="6" id="KW-0418">Kinase</keyword>
<name>A0AAV3GZA8_ENTFC</name>
<gene>
    <name evidence="9" type="ORF">HMPREF1378_00415</name>
</gene>
<dbReference type="InterPro" id="IPR051819">
    <property type="entry name" value="PTS_sugar-specific_EIIB"/>
</dbReference>
<dbReference type="Pfam" id="PF02302">
    <property type="entry name" value="PTS_IIB"/>
    <property type="match status" value="1"/>
</dbReference>
<comment type="caution">
    <text evidence="9">The sequence shown here is derived from an EMBL/GenBank/DDBJ whole genome shotgun (WGS) entry which is preliminary data.</text>
</comment>
<keyword evidence="1" id="KW-0813">Transport</keyword>
<evidence type="ECO:0000256" key="1">
    <source>
        <dbReference type="ARBA" id="ARBA00022448"/>
    </source>
</evidence>
<dbReference type="InterPro" id="IPR013012">
    <property type="entry name" value="PTS_EIIB_3"/>
</dbReference>
<dbReference type="EMBL" id="AMAH01000031">
    <property type="protein sequence ID" value="EJX55435.1"/>
    <property type="molecule type" value="Genomic_DNA"/>
</dbReference>
<evidence type="ECO:0000313" key="10">
    <source>
        <dbReference type="Proteomes" id="UP000006402"/>
    </source>
</evidence>
<feature type="modified residue" description="Phosphocysteine; by EIIA" evidence="7">
    <location>
        <position position="9"/>
    </location>
</feature>
<evidence type="ECO:0000256" key="7">
    <source>
        <dbReference type="PROSITE-ProRule" id="PRU00423"/>
    </source>
</evidence>
<keyword evidence="5" id="KW-0598">Phosphotransferase system</keyword>
<reference evidence="9 10" key="1">
    <citation type="submission" date="2012-04" db="EMBL/GenBank/DDBJ databases">
        <authorList>
            <person name="Weinstock G."/>
            <person name="Sodergren E."/>
            <person name="Lobos E.A."/>
            <person name="Fulton L."/>
            <person name="Fulton R."/>
            <person name="Courtney L."/>
            <person name="Fronick C."/>
            <person name="O'Laughlin M."/>
            <person name="Godfrey J."/>
            <person name="Wilson R.M."/>
            <person name="Miner T."/>
            <person name="Farmer C."/>
            <person name="Delehaunty K."/>
            <person name="Cordes M."/>
            <person name="Minx P."/>
            <person name="Tomlinson C."/>
            <person name="Chen J."/>
            <person name="Wollam A."/>
            <person name="Pepin K.H."/>
            <person name="Bhonagiri V."/>
            <person name="Zhang X."/>
            <person name="Suruliraj S."/>
            <person name="Warren W."/>
            <person name="Mitreva M."/>
            <person name="Mardis E.R."/>
            <person name="Wilson R.K."/>
        </authorList>
    </citation>
    <scope>NUCLEOTIDE SEQUENCE [LARGE SCALE GENOMIC DNA]</scope>
    <source>
        <strain evidence="9 10">R496</strain>
    </source>
</reference>
<dbReference type="PROSITE" id="PS51100">
    <property type="entry name" value="PTS_EIIB_TYPE_3"/>
    <property type="match status" value="1"/>
</dbReference>